<sequence length="100" mass="10776">MHTTTTCINTTFELAEAGLGSFHTPVRYFPSVVGGREREWALYSGLGWGWGSGLGDCLVLGWRFGSLGIAWVPLDLDPWLGPWSAGWGGAGLRQGGLSRH</sequence>
<comment type="caution">
    <text evidence="1">The sequence shown here is derived from an EMBL/GenBank/DDBJ whole genome shotgun (WGS) entry which is preliminary data.</text>
</comment>
<evidence type="ECO:0000313" key="2">
    <source>
        <dbReference type="Proteomes" id="UP001469553"/>
    </source>
</evidence>
<gene>
    <name evidence="1" type="ORF">AMECASPLE_029105</name>
</gene>
<keyword evidence="2" id="KW-1185">Reference proteome</keyword>
<dbReference type="EMBL" id="JAHRIP010012690">
    <property type="protein sequence ID" value="MEQ2285172.1"/>
    <property type="molecule type" value="Genomic_DNA"/>
</dbReference>
<evidence type="ECO:0000313" key="1">
    <source>
        <dbReference type="EMBL" id="MEQ2285172.1"/>
    </source>
</evidence>
<organism evidence="1 2">
    <name type="scientific">Ameca splendens</name>
    <dbReference type="NCBI Taxonomy" id="208324"/>
    <lineage>
        <taxon>Eukaryota</taxon>
        <taxon>Metazoa</taxon>
        <taxon>Chordata</taxon>
        <taxon>Craniata</taxon>
        <taxon>Vertebrata</taxon>
        <taxon>Euteleostomi</taxon>
        <taxon>Actinopterygii</taxon>
        <taxon>Neopterygii</taxon>
        <taxon>Teleostei</taxon>
        <taxon>Neoteleostei</taxon>
        <taxon>Acanthomorphata</taxon>
        <taxon>Ovalentaria</taxon>
        <taxon>Atherinomorphae</taxon>
        <taxon>Cyprinodontiformes</taxon>
        <taxon>Goodeidae</taxon>
        <taxon>Ameca</taxon>
    </lineage>
</organism>
<name>A0ABV0XUR4_9TELE</name>
<dbReference type="Proteomes" id="UP001469553">
    <property type="component" value="Unassembled WGS sequence"/>
</dbReference>
<proteinExistence type="predicted"/>
<accession>A0ABV0XUR4</accession>
<protein>
    <submittedName>
        <fullName evidence="1">Uncharacterized protein</fullName>
    </submittedName>
</protein>
<reference evidence="1 2" key="1">
    <citation type="submission" date="2021-06" db="EMBL/GenBank/DDBJ databases">
        <authorList>
            <person name="Palmer J.M."/>
        </authorList>
    </citation>
    <scope>NUCLEOTIDE SEQUENCE [LARGE SCALE GENOMIC DNA]</scope>
    <source>
        <strain evidence="1 2">AS_MEX2019</strain>
        <tissue evidence="1">Muscle</tissue>
    </source>
</reference>